<reference evidence="1" key="1">
    <citation type="submission" date="2023-07" db="EMBL/GenBank/DDBJ databases">
        <title>Genome content predicts the carbon catabolic preferences of heterotrophic bacteria.</title>
        <authorList>
            <person name="Gralka M."/>
        </authorList>
    </citation>
    <scope>NUCLEOTIDE SEQUENCE</scope>
    <source>
        <strain evidence="1">E2R20</strain>
    </source>
</reference>
<dbReference type="AlphaFoldDB" id="A0AAW7YXJ0"/>
<sequence length="66" mass="7569">MTVDDLHSRYTEANWMSFVTLSDNDNMEQLCTNAELVTDQINKEQLLKIIGSSIKHLSEQEQLVLS</sequence>
<accession>A0AAW7YXJ0</accession>
<protein>
    <submittedName>
        <fullName evidence="1">Uncharacterized protein</fullName>
    </submittedName>
</protein>
<dbReference type="Proteomes" id="UP001170310">
    <property type="component" value="Unassembled WGS sequence"/>
</dbReference>
<proteinExistence type="predicted"/>
<gene>
    <name evidence="1" type="ORF">Q4528_16685</name>
</gene>
<dbReference type="EMBL" id="JAUOQO010001158">
    <property type="protein sequence ID" value="MDO6575743.1"/>
    <property type="molecule type" value="Genomic_DNA"/>
</dbReference>
<evidence type="ECO:0000313" key="2">
    <source>
        <dbReference type="Proteomes" id="UP001170310"/>
    </source>
</evidence>
<comment type="caution">
    <text evidence="1">The sequence shown here is derived from an EMBL/GenBank/DDBJ whole genome shotgun (WGS) entry which is preliminary data.</text>
</comment>
<name>A0AAW7YXJ0_9STAP</name>
<organism evidence="1 2">
    <name type="scientific">Staphylococcus pasteuri_A</name>
    <dbReference type="NCBI Taxonomy" id="3062664"/>
    <lineage>
        <taxon>Bacteria</taxon>
        <taxon>Bacillati</taxon>
        <taxon>Bacillota</taxon>
        <taxon>Bacilli</taxon>
        <taxon>Bacillales</taxon>
        <taxon>Staphylococcaceae</taxon>
        <taxon>Staphylococcus</taxon>
    </lineage>
</organism>
<feature type="non-terminal residue" evidence="1">
    <location>
        <position position="66"/>
    </location>
</feature>
<evidence type="ECO:0000313" key="1">
    <source>
        <dbReference type="EMBL" id="MDO6575743.1"/>
    </source>
</evidence>
<keyword evidence="2" id="KW-1185">Reference proteome</keyword>